<dbReference type="Proteomes" id="UP000030104">
    <property type="component" value="Unassembled WGS sequence"/>
</dbReference>
<protein>
    <submittedName>
        <fullName evidence="1">Uncharacterized protein</fullName>
    </submittedName>
</protein>
<sequence length="108" mass="11778">MFQMITCDNYSSPHSWQNHVHGAAAFLGYFCSTTGLPISPVKEIIEISYTTAIACLISGKTVPPFLLELPGRFGASSNATQDDNDPLLSISIGRVHTSLFHPIQIDQK</sequence>
<dbReference type="AlphaFoldDB" id="A0A0A2LCV1"/>
<reference evidence="1 2" key="1">
    <citation type="journal article" date="2015" name="Mol. Plant Microbe Interact.">
        <title>Genome, transcriptome, and functional analyses of Penicillium expansum provide new insights into secondary metabolism and pathogenicity.</title>
        <authorList>
            <person name="Ballester A.R."/>
            <person name="Marcet-Houben M."/>
            <person name="Levin E."/>
            <person name="Sela N."/>
            <person name="Selma-Lazaro C."/>
            <person name="Carmona L."/>
            <person name="Wisniewski M."/>
            <person name="Droby S."/>
            <person name="Gonzalez-Candelas L."/>
            <person name="Gabaldon T."/>
        </authorList>
    </citation>
    <scope>NUCLEOTIDE SEQUENCE [LARGE SCALE GENOMIC DNA]</scope>
    <source>
        <strain evidence="1 2">PHI-1</strain>
    </source>
</reference>
<accession>A0A0A2LCV1</accession>
<name>A0A0A2LCV1_PENIT</name>
<gene>
    <name evidence="1" type="ORF">PITC_005730</name>
</gene>
<evidence type="ECO:0000313" key="2">
    <source>
        <dbReference type="Proteomes" id="UP000030104"/>
    </source>
</evidence>
<organism evidence="1 2">
    <name type="scientific">Penicillium italicum</name>
    <name type="common">Blue mold</name>
    <dbReference type="NCBI Taxonomy" id="40296"/>
    <lineage>
        <taxon>Eukaryota</taxon>
        <taxon>Fungi</taxon>
        <taxon>Dikarya</taxon>
        <taxon>Ascomycota</taxon>
        <taxon>Pezizomycotina</taxon>
        <taxon>Eurotiomycetes</taxon>
        <taxon>Eurotiomycetidae</taxon>
        <taxon>Eurotiales</taxon>
        <taxon>Aspergillaceae</taxon>
        <taxon>Penicillium</taxon>
    </lineage>
</organism>
<dbReference type="HOGENOM" id="CLU_2197831_0_0_1"/>
<proteinExistence type="predicted"/>
<dbReference type="OrthoDB" id="5429770at2759"/>
<evidence type="ECO:0000313" key="1">
    <source>
        <dbReference type="EMBL" id="KGO77048.1"/>
    </source>
</evidence>
<dbReference type="STRING" id="40296.A0A0A2LCV1"/>
<keyword evidence="2" id="KW-1185">Reference proteome</keyword>
<dbReference type="EMBL" id="JQGA01000222">
    <property type="protein sequence ID" value="KGO77048.1"/>
    <property type="molecule type" value="Genomic_DNA"/>
</dbReference>
<comment type="caution">
    <text evidence="1">The sequence shown here is derived from an EMBL/GenBank/DDBJ whole genome shotgun (WGS) entry which is preliminary data.</text>
</comment>